<dbReference type="RefSeq" id="WP_061613469.1">
    <property type="nucleotide sequence ID" value="NZ_JEMA01001268.1"/>
</dbReference>
<name>A0A150PYH6_SORCE</name>
<evidence type="ECO:0000256" key="12">
    <source>
        <dbReference type="PIRSR" id="PIRSR000447-1"/>
    </source>
</evidence>
<evidence type="ECO:0000256" key="13">
    <source>
        <dbReference type="RuleBase" id="RU003694"/>
    </source>
</evidence>
<dbReference type="InterPro" id="IPR014030">
    <property type="entry name" value="Ketoacyl_synth_N"/>
</dbReference>
<keyword evidence="8" id="KW-0443">Lipid metabolism</keyword>
<evidence type="ECO:0000256" key="2">
    <source>
        <dbReference type="ARBA" id="ARBA00008467"/>
    </source>
</evidence>
<dbReference type="NCBIfam" id="NF005589">
    <property type="entry name" value="PRK07314.1"/>
    <property type="match status" value="1"/>
</dbReference>
<dbReference type="CDD" id="cd00834">
    <property type="entry name" value="KAS_I_II"/>
    <property type="match status" value="1"/>
</dbReference>
<reference evidence="15 16" key="1">
    <citation type="submission" date="2014-02" db="EMBL/GenBank/DDBJ databases">
        <title>The small core and large imbalanced accessory genome model reveals a collaborative survival strategy of Sorangium cellulosum strains in nature.</title>
        <authorList>
            <person name="Han K."/>
            <person name="Peng R."/>
            <person name="Blom J."/>
            <person name="Li Y.-Z."/>
        </authorList>
    </citation>
    <scope>NUCLEOTIDE SEQUENCE [LARGE SCALE GENOMIC DNA]</scope>
    <source>
        <strain evidence="15 16">So0008-312</strain>
    </source>
</reference>
<evidence type="ECO:0000313" key="15">
    <source>
        <dbReference type="EMBL" id="KYF60593.1"/>
    </source>
</evidence>
<keyword evidence="5 11" id="KW-0444">Lipid biosynthesis</keyword>
<evidence type="ECO:0000256" key="1">
    <source>
        <dbReference type="ARBA" id="ARBA00005194"/>
    </source>
</evidence>
<gene>
    <name evidence="15" type="ORF">BE15_17035</name>
</gene>
<comment type="pathway">
    <text evidence="1 11">Lipid metabolism; fatty acid biosynthesis.</text>
</comment>
<dbReference type="InterPro" id="IPR000794">
    <property type="entry name" value="Beta-ketoacyl_synthase"/>
</dbReference>
<dbReference type="OrthoDB" id="9808669at2"/>
<keyword evidence="7" id="KW-0276">Fatty acid metabolism</keyword>
<dbReference type="GO" id="GO:0006633">
    <property type="term" value="P:fatty acid biosynthetic process"/>
    <property type="evidence" value="ECO:0007669"/>
    <property type="project" value="UniProtKB-UniRule"/>
</dbReference>
<dbReference type="InterPro" id="IPR020841">
    <property type="entry name" value="PKS_Beta-ketoAc_synthase_dom"/>
</dbReference>
<dbReference type="FunFam" id="3.40.47.10:FF:000009">
    <property type="entry name" value="3-oxoacyl-[acyl-carrier-protein] synthase 2"/>
    <property type="match status" value="1"/>
</dbReference>
<dbReference type="Gene3D" id="3.40.47.10">
    <property type="match status" value="1"/>
</dbReference>
<dbReference type="Pfam" id="PF02801">
    <property type="entry name" value="Ketoacyl-synt_C"/>
    <property type="match status" value="1"/>
</dbReference>
<dbReference type="InterPro" id="IPR016039">
    <property type="entry name" value="Thiolase-like"/>
</dbReference>
<dbReference type="NCBIfam" id="TIGR03150">
    <property type="entry name" value="fabF"/>
    <property type="match status" value="1"/>
</dbReference>
<evidence type="ECO:0000256" key="3">
    <source>
        <dbReference type="ARBA" id="ARBA00012356"/>
    </source>
</evidence>
<sequence>MRRVVVTGIGCVSPLGNDADTTFQGLLEGRSGISRITRFDATRHSAQIAGEVRGFDVAPYVPSRKTAKHMDVFVRFGIAAADMAIKGSGLDLAVTDRERAGAVIGTGVGGLQVIEAQHRVLLERGPRAISPFLIPMFLGNLAPGHIAIHYGLKGPNVHLSTACATGTHAIGEAAHVISRGDADIMLAGGTESGITPLLVAGFCAANALSTRNDSPEEASRPFDRGRDGFVMGEGAGILVLEELEHARKRGAPILAELAGYGLTDDAHHMTSPEENGDGGRRAMQAALARAKVNPEDVDYVNAHGTATPIGDKVETAALKALFGDHARSGKLWISSTKSMMGHLLGAAGAVEAVVCVKTIVDGKVHPTINLHDPDPECDLDYVANAARDRKVRFALSNSFGFGGHNASLLFRAFEG</sequence>
<evidence type="ECO:0000256" key="6">
    <source>
        <dbReference type="ARBA" id="ARBA00022679"/>
    </source>
</evidence>
<dbReference type="PANTHER" id="PTHR11712:SF336">
    <property type="entry name" value="3-OXOACYL-[ACYL-CARRIER-PROTEIN] SYNTHASE, MITOCHONDRIAL"/>
    <property type="match status" value="1"/>
</dbReference>
<dbReference type="UniPathway" id="UPA00094"/>
<dbReference type="Pfam" id="PF00109">
    <property type="entry name" value="ketoacyl-synt"/>
    <property type="match status" value="1"/>
</dbReference>
<evidence type="ECO:0000259" key="14">
    <source>
        <dbReference type="PROSITE" id="PS52004"/>
    </source>
</evidence>
<dbReference type="PROSITE" id="PS52004">
    <property type="entry name" value="KS3_2"/>
    <property type="match status" value="1"/>
</dbReference>
<proteinExistence type="inferred from homology"/>
<comment type="caution">
    <text evidence="15">The sequence shown here is derived from an EMBL/GenBank/DDBJ whole genome shotgun (WGS) entry which is preliminary data.</text>
</comment>
<comment type="catalytic activity">
    <reaction evidence="11">
        <text>(9Z)-hexadecenoyl-[ACP] + malonyl-[ACP] + H(+) = 3-oxo-(11Z)-octadecenoyl-[ACP] + holo-[ACP] + CO2</text>
        <dbReference type="Rhea" id="RHEA:55040"/>
        <dbReference type="Rhea" id="RHEA-COMP:9623"/>
        <dbReference type="Rhea" id="RHEA-COMP:9685"/>
        <dbReference type="Rhea" id="RHEA-COMP:10800"/>
        <dbReference type="Rhea" id="RHEA-COMP:14074"/>
        <dbReference type="ChEBI" id="CHEBI:15378"/>
        <dbReference type="ChEBI" id="CHEBI:16526"/>
        <dbReference type="ChEBI" id="CHEBI:64479"/>
        <dbReference type="ChEBI" id="CHEBI:78449"/>
        <dbReference type="ChEBI" id="CHEBI:83989"/>
        <dbReference type="ChEBI" id="CHEBI:138538"/>
        <dbReference type="EC" id="2.3.1.179"/>
    </reaction>
</comment>
<evidence type="ECO:0000256" key="8">
    <source>
        <dbReference type="ARBA" id="ARBA00023098"/>
    </source>
</evidence>
<keyword evidence="10 11" id="KW-0012">Acyltransferase</keyword>
<comment type="catalytic activity">
    <reaction evidence="11">
        <text>a fatty acyl-[ACP] + malonyl-[ACP] + H(+) = a 3-oxoacyl-[ACP] + holo-[ACP] + CO2</text>
        <dbReference type="Rhea" id="RHEA:22836"/>
        <dbReference type="Rhea" id="RHEA-COMP:9623"/>
        <dbReference type="Rhea" id="RHEA-COMP:9685"/>
        <dbReference type="Rhea" id="RHEA-COMP:9916"/>
        <dbReference type="Rhea" id="RHEA-COMP:14125"/>
        <dbReference type="ChEBI" id="CHEBI:15378"/>
        <dbReference type="ChEBI" id="CHEBI:16526"/>
        <dbReference type="ChEBI" id="CHEBI:64479"/>
        <dbReference type="ChEBI" id="CHEBI:78449"/>
        <dbReference type="ChEBI" id="CHEBI:78776"/>
        <dbReference type="ChEBI" id="CHEBI:138651"/>
    </reaction>
</comment>
<dbReference type="Proteomes" id="UP000075260">
    <property type="component" value="Unassembled WGS sequence"/>
</dbReference>
<keyword evidence="6 11" id="KW-0808">Transferase</keyword>
<dbReference type="GO" id="GO:0005829">
    <property type="term" value="C:cytosol"/>
    <property type="evidence" value="ECO:0007669"/>
    <property type="project" value="TreeGrafter"/>
</dbReference>
<organism evidence="15 16">
    <name type="scientific">Sorangium cellulosum</name>
    <name type="common">Polyangium cellulosum</name>
    <dbReference type="NCBI Taxonomy" id="56"/>
    <lineage>
        <taxon>Bacteria</taxon>
        <taxon>Pseudomonadati</taxon>
        <taxon>Myxococcota</taxon>
        <taxon>Polyangia</taxon>
        <taxon>Polyangiales</taxon>
        <taxon>Polyangiaceae</taxon>
        <taxon>Sorangium</taxon>
    </lineage>
</organism>
<dbReference type="EMBL" id="JEMA01001268">
    <property type="protein sequence ID" value="KYF60593.1"/>
    <property type="molecule type" value="Genomic_DNA"/>
</dbReference>
<evidence type="ECO:0000313" key="16">
    <source>
        <dbReference type="Proteomes" id="UP000075260"/>
    </source>
</evidence>
<keyword evidence="9 11" id="KW-0275">Fatty acid biosynthesis</keyword>
<dbReference type="InterPro" id="IPR014031">
    <property type="entry name" value="Ketoacyl_synth_C"/>
</dbReference>
<dbReference type="PIRSF" id="PIRSF000447">
    <property type="entry name" value="KAS_II"/>
    <property type="match status" value="1"/>
</dbReference>
<feature type="domain" description="Ketosynthase family 3 (KS3)" evidence="14">
    <location>
        <begin position="1"/>
        <end position="412"/>
    </location>
</feature>
<evidence type="ECO:0000256" key="4">
    <source>
        <dbReference type="ARBA" id="ARBA00014657"/>
    </source>
</evidence>
<evidence type="ECO:0000256" key="5">
    <source>
        <dbReference type="ARBA" id="ARBA00022516"/>
    </source>
</evidence>
<evidence type="ECO:0000256" key="11">
    <source>
        <dbReference type="PIRNR" id="PIRNR000447"/>
    </source>
</evidence>
<accession>A0A150PYH6</accession>
<protein>
    <recommendedName>
        <fullName evidence="4 11">3-oxoacyl-[acyl-carrier-protein] synthase 2</fullName>
        <ecNumber evidence="3 11">2.3.1.179</ecNumber>
    </recommendedName>
</protein>
<dbReference type="NCBIfam" id="NF004970">
    <property type="entry name" value="PRK06333.1"/>
    <property type="match status" value="1"/>
</dbReference>
<comment type="function">
    <text evidence="11">Involved in the type II fatty acid elongation cycle. Catalyzes the elongation of a wide range of acyl-ACP by the addition of two carbons from malonyl-ACP to an acyl acceptor. Can efficiently catalyze the conversion of palmitoleoyl-ACP (cis-hexadec-9-enoyl-ACP) to cis-vaccenoyl-ACP (cis-octadec-11-enoyl-ACP), an essential step in the thermal regulation of fatty acid composition.</text>
</comment>
<dbReference type="SMART" id="SM00825">
    <property type="entry name" value="PKS_KS"/>
    <property type="match status" value="1"/>
</dbReference>
<evidence type="ECO:0000256" key="9">
    <source>
        <dbReference type="ARBA" id="ARBA00023160"/>
    </source>
</evidence>
<dbReference type="InterPro" id="IPR018201">
    <property type="entry name" value="Ketoacyl_synth_AS"/>
</dbReference>
<dbReference type="EC" id="2.3.1.179" evidence="3 11"/>
<feature type="active site" description="For beta-ketoacyl synthase activity" evidence="12">
    <location>
        <position position="163"/>
    </location>
</feature>
<dbReference type="AlphaFoldDB" id="A0A150PYH6"/>
<evidence type="ECO:0000256" key="10">
    <source>
        <dbReference type="ARBA" id="ARBA00023315"/>
    </source>
</evidence>
<dbReference type="PROSITE" id="PS00606">
    <property type="entry name" value="KS3_1"/>
    <property type="match status" value="1"/>
</dbReference>
<dbReference type="GO" id="GO:0004315">
    <property type="term" value="F:3-oxoacyl-[acyl-carrier-protein] synthase activity"/>
    <property type="evidence" value="ECO:0007669"/>
    <property type="project" value="UniProtKB-UniRule"/>
</dbReference>
<comment type="similarity">
    <text evidence="2 11 13">Belongs to the thiolase-like superfamily. Beta-ketoacyl-ACP synthases family.</text>
</comment>
<dbReference type="PANTHER" id="PTHR11712">
    <property type="entry name" value="POLYKETIDE SYNTHASE-RELATED"/>
    <property type="match status" value="1"/>
</dbReference>
<dbReference type="InterPro" id="IPR017568">
    <property type="entry name" value="3-oxoacyl-ACP_synth-2"/>
</dbReference>
<dbReference type="SUPFAM" id="SSF53901">
    <property type="entry name" value="Thiolase-like"/>
    <property type="match status" value="2"/>
</dbReference>
<evidence type="ECO:0000256" key="7">
    <source>
        <dbReference type="ARBA" id="ARBA00022832"/>
    </source>
</evidence>